<proteinExistence type="predicted"/>
<gene>
    <name evidence="1" type="ORF">JHL16_31455</name>
</gene>
<comment type="caution">
    <text evidence="1">The sequence shown here is derived from an EMBL/GenBank/DDBJ whole genome shotgun (WGS) entry which is preliminary data.</text>
</comment>
<protein>
    <submittedName>
        <fullName evidence="1">Uncharacterized protein</fullName>
    </submittedName>
</protein>
<sequence length="91" mass="10250">MAGFIRSLKRAVLGELLQKTAVPIDDGNVRLTMRLKRDRLTHERYVVLGLVAATNYKHAELSPDEFQDFLEAVKAMQKALHIPDVPPPLKS</sequence>
<dbReference type="EMBL" id="JAENHL010000008">
    <property type="protein sequence ID" value="MBK1870924.1"/>
    <property type="molecule type" value="Genomic_DNA"/>
</dbReference>
<dbReference type="Proteomes" id="UP000616151">
    <property type="component" value="Unassembled WGS sequence"/>
</dbReference>
<organism evidence="1 2">
    <name type="scientific">Taklimakanibacter albus</name>
    <dbReference type="NCBI Taxonomy" id="2800327"/>
    <lineage>
        <taxon>Bacteria</taxon>
        <taxon>Pseudomonadati</taxon>
        <taxon>Pseudomonadota</taxon>
        <taxon>Alphaproteobacteria</taxon>
        <taxon>Hyphomicrobiales</taxon>
        <taxon>Aestuariivirgaceae</taxon>
        <taxon>Taklimakanibacter</taxon>
    </lineage>
</organism>
<evidence type="ECO:0000313" key="2">
    <source>
        <dbReference type="Proteomes" id="UP000616151"/>
    </source>
</evidence>
<name>A0ACC5RE59_9HYPH</name>
<reference evidence="1" key="1">
    <citation type="submission" date="2021-01" db="EMBL/GenBank/DDBJ databases">
        <authorList>
            <person name="Sun Q."/>
        </authorList>
    </citation>
    <scope>NUCLEOTIDE SEQUENCE</scope>
    <source>
        <strain evidence="1">YIM B02566</strain>
    </source>
</reference>
<keyword evidence="2" id="KW-1185">Reference proteome</keyword>
<accession>A0ACC5RE59</accession>
<evidence type="ECO:0000313" key="1">
    <source>
        <dbReference type="EMBL" id="MBK1870924.1"/>
    </source>
</evidence>